<evidence type="ECO:0000313" key="7">
    <source>
        <dbReference type="EMBL" id="CAL5976612.1"/>
    </source>
</evidence>
<dbReference type="SMART" id="SM00679">
    <property type="entry name" value="CTNS"/>
    <property type="match status" value="2"/>
</dbReference>
<evidence type="ECO:0000256" key="4">
    <source>
        <dbReference type="ARBA" id="ARBA00023136"/>
    </source>
</evidence>
<feature type="transmembrane region" description="Helical" evidence="5">
    <location>
        <begin position="190"/>
        <end position="211"/>
    </location>
</feature>
<proteinExistence type="predicted"/>
<feature type="transmembrane region" description="Helical" evidence="5">
    <location>
        <begin position="104"/>
        <end position="124"/>
    </location>
</feature>
<name>A0AA86QM70_9EUKA</name>
<dbReference type="GO" id="GO:0016020">
    <property type="term" value="C:membrane"/>
    <property type="evidence" value="ECO:0007669"/>
    <property type="project" value="UniProtKB-SubCell"/>
</dbReference>
<evidence type="ECO:0000256" key="1">
    <source>
        <dbReference type="ARBA" id="ARBA00004141"/>
    </source>
</evidence>
<dbReference type="Gene3D" id="1.20.1280.290">
    <property type="match status" value="2"/>
</dbReference>
<keyword evidence="3 5" id="KW-1133">Transmembrane helix</keyword>
<comment type="subcellular location">
    <subcellularLocation>
        <location evidence="1">Membrane</location>
        <topology evidence="1">Multi-pass membrane protein</topology>
    </subcellularLocation>
</comment>
<dbReference type="AlphaFoldDB" id="A0AA86QM70"/>
<dbReference type="EMBL" id="CAXDID020000007">
    <property type="protein sequence ID" value="CAL5976612.1"/>
    <property type="molecule type" value="Genomic_DNA"/>
</dbReference>
<dbReference type="Proteomes" id="UP001642409">
    <property type="component" value="Unassembled WGS sequence"/>
</dbReference>
<feature type="transmembrane region" description="Helical" evidence="5">
    <location>
        <begin position="223"/>
        <end position="246"/>
    </location>
</feature>
<evidence type="ECO:0000256" key="2">
    <source>
        <dbReference type="ARBA" id="ARBA00022692"/>
    </source>
</evidence>
<comment type="caution">
    <text evidence="6">The sequence shown here is derived from an EMBL/GenBank/DDBJ whole genome shotgun (WGS) entry which is preliminary data.</text>
</comment>
<dbReference type="Pfam" id="PF04193">
    <property type="entry name" value="PQ-loop"/>
    <property type="match status" value="2"/>
</dbReference>
<feature type="transmembrane region" description="Helical" evidence="5">
    <location>
        <begin position="160"/>
        <end position="184"/>
    </location>
</feature>
<gene>
    <name evidence="7" type="ORF">HINF_LOCUS3903</name>
    <name evidence="6" type="ORF">HINF_LOCUS49819</name>
</gene>
<keyword evidence="4 5" id="KW-0472">Membrane</keyword>
<feature type="transmembrane region" description="Helical" evidence="5">
    <location>
        <begin position="252"/>
        <end position="278"/>
    </location>
</feature>
<protein>
    <submittedName>
        <fullName evidence="6">PQ loop repeat-containing protein</fullName>
    </submittedName>
    <submittedName>
        <fullName evidence="7">PQ_loop repeat-containing protein</fullName>
    </submittedName>
</protein>
<sequence length="309" mass="35725">MLKDPCCDPKTQMCDPYDYTHYLKEVSVFTQVTGVLLDIGSLISVLPQVWKLYKQKATSGISLHMFIMAMYNQWNTIESIFMAQFNKVMACFQTAKCWTNLVSLFQYFLIFLGYIVAYTQYIYYEGKEIEQTKRLQNNLPPLSFPYATSTVTDAQHRKNWIVYSIFIVYMCISIPGGIVAGIYYGNCDTVFTTFIFIYQITAMITSVLEWVPQIIKTYKCKSCGSFSLLGMCIQTPGQAIGLFVMIGTKTAWYVWLTTVCSLILHTTLLVQLIYYYFFYLGGEFRKNKYITISEKDKQQDKQPSEDNLV</sequence>
<reference evidence="7 8" key="2">
    <citation type="submission" date="2024-07" db="EMBL/GenBank/DDBJ databases">
        <authorList>
            <person name="Akdeniz Z."/>
        </authorList>
    </citation>
    <scope>NUCLEOTIDE SEQUENCE [LARGE SCALE GENOMIC DNA]</scope>
</reference>
<dbReference type="InterPro" id="IPR006603">
    <property type="entry name" value="PQ-loop_rpt"/>
</dbReference>
<evidence type="ECO:0000256" key="5">
    <source>
        <dbReference type="SAM" id="Phobius"/>
    </source>
</evidence>
<evidence type="ECO:0000313" key="6">
    <source>
        <dbReference type="EMBL" id="CAI9962174.1"/>
    </source>
</evidence>
<keyword evidence="8" id="KW-1185">Reference proteome</keyword>
<reference evidence="6" key="1">
    <citation type="submission" date="2023-06" db="EMBL/GenBank/DDBJ databases">
        <authorList>
            <person name="Kurt Z."/>
        </authorList>
    </citation>
    <scope>NUCLEOTIDE SEQUENCE</scope>
</reference>
<evidence type="ECO:0000313" key="8">
    <source>
        <dbReference type="Proteomes" id="UP001642409"/>
    </source>
</evidence>
<organism evidence="6">
    <name type="scientific">Hexamita inflata</name>
    <dbReference type="NCBI Taxonomy" id="28002"/>
    <lineage>
        <taxon>Eukaryota</taxon>
        <taxon>Metamonada</taxon>
        <taxon>Diplomonadida</taxon>
        <taxon>Hexamitidae</taxon>
        <taxon>Hexamitinae</taxon>
        <taxon>Hexamita</taxon>
    </lineage>
</organism>
<evidence type="ECO:0000256" key="3">
    <source>
        <dbReference type="ARBA" id="ARBA00022989"/>
    </source>
</evidence>
<feature type="transmembrane region" description="Helical" evidence="5">
    <location>
        <begin position="57"/>
        <end position="74"/>
    </location>
</feature>
<keyword evidence="2 5" id="KW-0812">Transmembrane</keyword>
<accession>A0AA86QM70</accession>
<dbReference type="EMBL" id="CATOUU010000952">
    <property type="protein sequence ID" value="CAI9962174.1"/>
    <property type="molecule type" value="Genomic_DNA"/>
</dbReference>